<keyword evidence="3" id="KW-0732">Signal</keyword>
<keyword evidence="5" id="KW-1185">Reference proteome</keyword>
<keyword evidence="2" id="KW-0812">Transmembrane</keyword>
<organism evidence="4 5">
    <name type="scientific">Vagococcus hydrophili</name>
    <dbReference type="NCBI Taxonomy" id="2714947"/>
    <lineage>
        <taxon>Bacteria</taxon>
        <taxon>Bacillati</taxon>
        <taxon>Bacillota</taxon>
        <taxon>Bacilli</taxon>
        <taxon>Lactobacillales</taxon>
        <taxon>Enterococcaceae</taxon>
        <taxon>Vagococcus</taxon>
    </lineage>
</organism>
<dbReference type="KEGG" id="vhy:G7082_03475"/>
<dbReference type="Proteomes" id="UP000501747">
    <property type="component" value="Chromosome"/>
</dbReference>
<feature type="region of interest" description="Disordered" evidence="1">
    <location>
        <begin position="44"/>
        <end position="92"/>
    </location>
</feature>
<feature type="transmembrane region" description="Helical" evidence="2">
    <location>
        <begin position="409"/>
        <end position="427"/>
    </location>
</feature>
<protein>
    <submittedName>
        <fullName evidence="4">LPXTG cell wall anchor domain-containing protein</fullName>
    </submittedName>
</protein>
<keyword evidence="2" id="KW-1133">Transmembrane helix</keyword>
<evidence type="ECO:0000313" key="5">
    <source>
        <dbReference type="Proteomes" id="UP000501747"/>
    </source>
</evidence>
<keyword evidence="2" id="KW-0472">Membrane</keyword>
<name>A0A6G8ARH4_9ENTE</name>
<dbReference type="EMBL" id="CP049887">
    <property type="protein sequence ID" value="QIL47664.1"/>
    <property type="molecule type" value="Genomic_DNA"/>
</dbReference>
<evidence type="ECO:0000256" key="2">
    <source>
        <dbReference type="SAM" id="Phobius"/>
    </source>
</evidence>
<evidence type="ECO:0000256" key="1">
    <source>
        <dbReference type="SAM" id="MobiDB-lite"/>
    </source>
</evidence>
<accession>A0A6G8ARH4</accession>
<reference evidence="4 5" key="1">
    <citation type="submission" date="2020-03" db="EMBL/GenBank/DDBJ databases">
        <title>Vagococcus sp. nov., isolated from beetles.</title>
        <authorList>
            <person name="Hyun D.-W."/>
            <person name="Bae J.-W."/>
        </authorList>
    </citation>
    <scope>NUCLEOTIDE SEQUENCE [LARGE SCALE GENOMIC DNA]</scope>
    <source>
        <strain evidence="4 5">HDW17B</strain>
    </source>
</reference>
<evidence type="ECO:0000313" key="4">
    <source>
        <dbReference type="EMBL" id="QIL47664.1"/>
    </source>
</evidence>
<gene>
    <name evidence="4" type="ORF">G7082_03475</name>
</gene>
<dbReference type="NCBIfam" id="TIGR01167">
    <property type="entry name" value="LPXTG_anchor"/>
    <property type="match status" value="1"/>
</dbReference>
<sequence>MKGNKFMSSIVLLSSAFMLGTVTTMAENTTETKVNDEKVVNLVKVDSKKSEEVKPETKPEEAKPETKPEEVKPETKPEEVKPETKPEEVKPDIKAEEEALKQQKADLDATIKGYVNSKYATVEEYNAVMALINNAKTQTEIDEIFTNFYDTVVVPKNFPIEELIKGYEDEIASWVAQGLINGQSEVVYLHFLNSATSLEELDVIMEMLRAAMDEATPHPELSEQIAAIDATAFGWMVDGYASYEEYISLMLLISVLDNAADIDALFTKFYDEVVVPKQQEDEAVVKGYEDEITSWVTSGLISAEEETEWLYYLNSVDSLEEMEAIMQELRAIIDGLKPVDPVDPIKPVDPVKPIEPTIVKPKPGIKVDPVVVPKEKIKFVTTSTNKSATKPIVLKSNSALPATGEEENIMAAVLGMLMLMLFGKIYYKKETN</sequence>
<feature type="signal peptide" evidence="3">
    <location>
        <begin position="1"/>
        <end position="26"/>
    </location>
</feature>
<evidence type="ECO:0000256" key="3">
    <source>
        <dbReference type="SAM" id="SignalP"/>
    </source>
</evidence>
<dbReference type="RefSeq" id="WP_166033836.1">
    <property type="nucleotide sequence ID" value="NZ_CP049887.1"/>
</dbReference>
<feature type="chain" id="PRO_5026133353" evidence="3">
    <location>
        <begin position="27"/>
        <end position="432"/>
    </location>
</feature>
<proteinExistence type="predicted"/>
<dbReference type="AlphaFoldDB" id="A0A6G8ARH4"/>